<protein>
    <recommendedName>
        <fullName evidence="1">DUF58 domain-containing protein</fullName>
    </recommendedName>
</protein>
<dbReference type="AlphaFoldDB" id="A0AA37QBI7"/>
<name>A0AA37QBI7_9BACT</name>
<evidence type="ECO:0000313" key="2">
    <source>
        <dbReference type="EMBL" id="GLC25866.1"/>
    </source>
</evidence>
<dbReference type="Pfam" id="PF01882">
    <property type="entry name" value="DUF58"/>
    <property type="match status" value="1"/>
</dbReference>
<feature type="domain" description="DUF58" evidence="1">
    <location>
        <begin position="47"/>
        <end position="254"/>
    </location>
</feature>
<dbReference type="SUPFAM" id="SSF53300">
    <property type="entry name" value="vWA-like"/>
    <property type="match status" value="1"/>
</dbReference>
<proteinExistence type="predicted"/>
<dbReference type="InterPro" id="IPR036465">
    <property type="entry name" value="vWFA_dom_sf"/>
</dbReference>
<dbReference type="PANTHER" id="PTHR33608">
    <property type="entry name" value="BLL2464 PROTEIN"/>
    <property type="match status" value="1"/>
</dbReference>
<dbReference type="InterPro" id="IPR002881">
    <property type="entry name" value="DUF58"/>
</dbReference>
<organism evidence="2 3">
    <name type="scientific">Roseisolibacter agri</name>
    <dbReference type="NCBI Taxonomy" id="2014610"/>
    <lineage>
        <taxon>Bacteria</taxon>
        <taxon>Pseudomonadati</taxon>
        <taxon>Gemmatimonadota</taxon>
        <taxon>Gemmatimonadia</taxon>
        <taxon>Gemmatimonadales</taxon>
        <taxon>Gemmatimonadaceae</taxon>
        <taxon>Roseisolibacter</taxon>
    </lineage>
</organism>
<dbReference type="PANTHER" id="PTHR33608:SF7">
    <property type="entry name" value="DUF58 DOMAIN-CONTAINING PROTEIN"/>
    <property type="match status" value="1"/>
</dbReference>
<dbReference type="EMBL" id="BRXS01000003">
    <property type="protein sequence ID" value="GLC25866.1"/>
    <property type="molecule type" value="Genomic_DNA"/>
</dbReference>
<keyword evidence="3" id="KW-1185">Reference proteome</keyword>
<evidence type="ECO:0000259" key="1">
    <source>
        <dbReference type="Pfam" id="PF01882"/>
    </source>
</evidence>
<dbReference type="Proteomes" id="UP001161325">
    <property type="component" value="Unassembled WGS sequence"/>
</dbReference>
<comment type="caution">
    <text evidence="2">The sequence shown here is derived from an EMBL/GenBank/DDBJ whole genome shotgun (WGS) entry which is preliminary data.</text>
</comment>
<dbReference type="RefSeq" id="WP_284350324.1">
    <property type="nucleotide sequence ID" value="NZ_BRXS01000003.1"/>
</dbReference>
<accession>A0AA37QBI7</accession>
<sequence>MSIRTHDYAALLDQVRSLRWPARRRVAGNLPGAHRARLRGSTGEFSEYRAYRQGDDPRRLDWRLLARSDRAYVRLADDHALLPTLLLVDASASMAFPEGTDAGTRHAKWRTACALAVGLAAVAHAAGDPVGLAIAGSDGVRTLPPRSRRGVVHELARALDAVAPAGSGALAPLLARVPASSRLVLISDYLGDDADALRQAAGAHAARGGDVHALHVVAAEELAPPRDLALAVDPEDPRLRRPFDAAARTAYVARFAEWRAGLARAWREVGATYALVATDEPPARAVRRIVRGDAA</sequence>
<reference evidence="2" key="1">
    <citation type="submission" date="2022-08" db="EMBL/GenBank/DDBJ databases">
        <title>Draft genome sequencing of Roseisolibacter agri AW1220.</title>
        <authorList>
            <person name="Tobiishi Y."/>
            <person name="Tonouchi A."/>
        </authorList>
    </citation>
    <scope>NUCLEOTIDE SEQUENCE</scope>
    <source>
        <strain evidence="2">AW1220</strain>
    </source>
</reference>
<gene>
    <name evidence="2" type="ORF">rosag_23790</name>
</gene>
<evidence type="ECO:0000313" key="3">
    <source>
        <dbReference type="Proteomes" id="UP001161325"/>
    </source>
</evidence>